<dbReference type="AlphaFoldDB" id="A0AAE3ZV43"/>
<comment type="caution">
    <text evidence="2">The sequence shown here is derived from an EMBL/GenBank/DDBJ whole genome shotgun (WGS) entry which is preliminary data.</text>
</comment>
<gene>
    <name evidence="2" type="ORF">J2S44_006702</name>
</gene>
<organism evidence="2 3">
    <name type="scientific">Catenuloplanes niger</name>
    <dbReference type="NCBI Taxonomy" id="587534"/>
    <lineage>
        <taxon>Bacteria</taxon>
        <taxon>Bacillati</taxon>
        <taxon>Actinomycetota</taxon>
        <taxon>Actinomycetes</taxon>
        <taxon>Micromonosporales</taxon>
        <taxon>Micromonosporaceae</taxon>
        <taxon>Catenuloplanes</taxon>
    </lineage>
</organism>
<evidence type="ECO:0000313" key="2">
    <source>
        <dbReference type="EMBL" id="MDR7326452.1"/>
    </source>
</evidence>
<reference evidence="2 3" key="1">
    <citation type="submission" date="2023-07" db="EMBL/GenBank/DDBJ databases">
        <title>Sequencing the genomes of 1000 actinobacteria strains.</title>
        <authorList>
            <person name="Klenk H.-P."/>
        </authorList>
    </citation>
    <scope>NUCLEOTIDE SEQUENCE [LARGE SCALE GENOMIC DNA]</scope>
    <source>
        <strain evidence="2 3">DSM 44711</strain>
    </source>
</reference>
<proteinExistence type="predicted"/>
<dbReference type="Proteomes" id="UP001183629">
    <property type="component" value="Unassembled WGS sequence"/>
</dbReference>
<evidence type="ECO:0000256" key="1">
    <source>
        <dbReference type="SAM" id="MobiDB-lite"/>
    </source>
</evidence>
<feature type="compositionally biased region" description="Basic and acidic residues" evidence="1">
    <location>
        <begin position="266"/>
        <end position="277"/>
    </location>
</feature>
<evidence type="ECO:0000313" key="3">
    <source>
        <dbReference type="Proteomes" id="UP001183629"/>
    </source>
</evidence>
<keyword evidence="3" id="KW-1185">Reference proteome</keyword>
<accession>A0AAE3ZV43</accession>
<sequence length="313" mass="35210">MHTVRIRPAGRSPHEFRFAVVPFRRHHRLNRGDALLLGHLRSHRRSGWLVRHIGHRRLRGVRSVSTYDLPVRRLLVAVDMENYSRRDNVLQFRAQADLQKILASAADDLGFDRSAWWTQPQGDGELAVLPEGTNEIRIVTRLTATLDRLLREHNRGLTEEARVRLRLAMHEGIVHLDGATGAAGAAAVTVCRLRDAEPARAALRRFPHANVVLIISDRLFEDIVRHYHDARPDRFARVVADVPGKGFTEPAWIHVPDEDATLPGPRPDRTAGDDRPAGRSSPDGYRHIHNSGALALGDGNTVSNRQTGRFDDR</sequence>
<name>A0AAE3ZV43_9ACTN</name>
<dbReference type="EMBL" id="JAVDYC010000001">
    <property type="protein sequence ID" value="MDR7326452.1"/>
    <property type="molecule type" value="Genomic_DNA"/>
</dbReference>
<feature type="region of interest" description="Disordered" evidence="1">
    <location>
        <begin position="250"/>
        <end position="313"/>
    </location>
</feature>
<dbReference type="RefSeq" id="WP_310422169.1">
    <property type="nucleotide sequence ID" value="NZ_JAVDYC010000001.1"/>
</dbReference>
<protein>
    <submittedName>
        <fullName evidence="2">Uncharacterized protein</fullName>
    </submittedName>
</protein>